<dbReference type="GO" id="GO:0020037">
    <property type="term" value="F:heme binding"/>
    <property type="evidence" value="ECO:0007669"/>
    <property type="project" value="InterPro"/>
</dbReference>
<dbReference type="InterPro" id="IPR036909">
    <property type="entry name" value="Cyt_c-like_dom_sf"/>
</dbReference>
<dbReference type="AlphaFoldDB" id="A0A557SJY8"/>
<protein>
    <submittedName>
        <fullName evidence="6">Cytochrome c</fullName>
    </submittedName>
</protein>
<keyword evidence="1 4" id="KW-0349">Heme</keyword>
<dbReference type="RefSeq" id="WP_144357472.1">
    <property type="nucleotide sequence ID" value="NZ_VMNH01000004.1"/>
</dbReference>
<evidence type="ECO:0000256" key="1">
    <source>
        <dbReference type="ARBA" id="ARBA00022617"/>
    </source>
</evidence>
<dbReference type="GO" id="GO:0009055">
    <property type="term" value="F:electron transfer activity"/>
    <property type="evidence" value="ECO:0007669"/>
    <property type="project" value="InterPro"/>
</dbReference>
<reference evidence="6 7" key="1">
    <citation type="submission" date="2019-07" db="EMBL/GenBank/DDBJ databases">
        <title>The pathways for chlorine oxyanion respiration interact through the shared metabolite chlorate.</title>
        <authorList>
            <person name="Barnum T.P."/>
            <person name="Cheng Y."/>
            <person name="Hill K.A."/>
            <person name="Lucas L.N."/>
            <person name="Carlson H.K."/>
            <person name="Coates J.D."/>
        </authorList>
    </citation>
    <scope>NUCLEOTIDE SEQUENCE [LARGE SCALE GENOMIC DNA]</scope>
    <source>
        <strain evidence="6 7">BK-1</strain>
    </source>
</reference>
<dbReference type="GO" id="GO:0046872">
    <property type="term" value="F:metal ion binding"/>
    <property type="evidence" value="ECO:0007669"/>
    <property type="project" value="UniProtKB-KW"/>
</dbReference>
<dbReference type="SUPFAM" id="SSF46626">
    <property type="entry name" value="Cytochrome c"/>
    <property type="match status" value="1"/>
</dbReference>
<dbReference type="Gene3D" id="1.10.760.10">
    <property type="entry name" value="Cytochrome c-like domain"/>
    <property type="match status" value="1"/>
</dbReference>
<dbReference type="EMBL" id="VMNH01000004">
    <property type="protein sequence ID" value="TVO77747.1"/>
    <property type="molecule type" value="Genomic_DNA"/>
</dbReference>
<keyword evidence="3 4" id="KW-0408">Iron</keyword>
<evidence type="ECO:0000256" key="2">
    <source>
        <dbReference type="ARBA" id="ARBA00022723"/>
    </source>
</evidence>
<organism evidence="6 7">
    <name type="scientific">Sedimenticola selenatireducens</name>
    <dbReference type="NCBI Taxonomy" id="191960"/>
    <lineage>
        <taxon>Bacteria</taxon>
        <taxon>Pseudomonadati</taxon>
        <taxon>Pseudomonadota</taxon>
        <taxon>Gammaproteobacteria</taxon>
        <taxon>Chromatiales</taxon>
        <taxon>Sedimenticolaceae</taxon>
        <taxon>Sedimenticola</taxon>
    </lineage>
</organism>
<sequence length="241" mass="26369">MKIYVTAHRAWGSILAGLMLMTLAVSLQAEELESAIARGGVLYDKWYKVIDVDAPATPHTLYPTDKKYAKDAKNNWRCKECHGWDYQGKDGAYSKGKHHSGVIGINGAKGKDVNEIIALLSAPTHGYGDKLSAGDLNDLALFVSQGQVDMDRYIDRASKAPKGDQAKGEAYFNTICAKCHGKDGLQPKEMPPLGSLMGNPWEVMHKILNGQPAESMPSLRALDHQITADILAHITTLPKER</sequence>
<keyword evidence="7" id="KW-1185">Reference proteome</keyword>
<evidence type="ECO:0000256" key="3">
    <source>
        <dbReference type="ARBA" id="ARBA00023004"/>
    </source>
</evidence>
<keyword evidence="2 4" id="KW-0479">Metal-binding</keyword>
<dbReference type="Pfam" id="PF13442">
    <property type="entry name" value="Cytochrome_CBB3"/>
    <property type="match status" value="1"/>
</dbReference>
<evidence type="ECO:0000313" key="7">
    <source>
        <dbReference type="Proteomes" id="UP000316649"/>
    </source>
</evidence>
<gene>
    <name evidence="6" type="ORF">FHP88_02805</name>
</gene>
<proteinExistence type="predicted"/>
<accession>A0A557SJY8</accession>
<comment type="caution">
    <text evidence="6">The sequence shown here is derived from an EMBL/GenBank/DDBJ whole genome shotgun (WGS) entry which is preliminary data.</text>
</comment>
<dbReference type="OrthoDB" id="9811281at2"/>
<evidence type="ECO:0000256" key="4">
    <source>
        <dbReference type="PROSITE-ProRule" id="PRU00433"/>
    </source>
</evidence>
<name>A0A557SJY8_9GAMM</name>
<feature type="domain" description="Cytochrome c" evidence="5">
    <location>
        <begin position="163"/>
        <end position="238"/>
    </location>
</feature>
<dbReference type="PROSITE" id="PS51007">
    <property type="entry name" value="CYTC"/>
    <property type="match status" value="1"/>
</dbReference>
<dbReference type="InterPro" id="IPR009056">
    <property type="entry name" value="Cyt_c-like_dom"/>
</dbReference>
<evidence type="ECO:0000259" key="5">
    <source>
        <dbReference type="PROSITE" id="PS51007"/>
    </source>
</evidence>
<evidence type="ECO:0000313" key="6">
    <source>
        <dbReference type="EMBL" id="TVO77747.1"/>
    </source>
</evidence>
<dbReference type="Proteomes" id="UP000316649">
    <property type="component" value="Unassembled WGS sequence"/>
</dbReference>